<dbReference type="Proteomes" id="UP000187209">
    <property type="component" value="Unassembled WGS sequence"/>
</dbReference>
<protein>
    <submittedName>
        <fullName evidence="1">Uncharacterized protein</fullName>
    </submittedName>
</protein>
<dbReference type="OrthoDB" id="313012at2759"/>
<dbReference type="AlphaFoldDB" id="A0A1R2B8C3"/>
<sequence>MIHYFCCPNNTILNNTMSKSSQDALSPSSIFSNMFSILNSHPGNWPSSFTLPDPQEIPHTLKETLPNIFPNEPHKKVKAVTACPHSARKHYAKNMCNNCYHRLGRDKSAWLCEHSDRKHYAKGLCQFCYFKHYNQARQDL</sequence>
<reference evidence="1 2" key="1">
    <citation type="submission" date="2016-11" db="EMBL/GenBank/DDBJ databases">
        <title>The macronuclear genome of Stentor coeruleus: a giant cell with tiny introns.</title>
        <authorList>
            <person name="Slabodnick M."/>
            <person name="Ruby J.G."/>
            <person name="Reiff S.B."/>
            <person name="Swart E.C."/>
            <person name="Gosai S."/>
            <person name="Prabakaran S."/>
            <person name="Witkowska E."/>
            <person name="Larue G.E."/>
            <person name="Fisher S."/>
            <person name="Freeman R.M."/>
            <person name="Gunawardena J."/>
            <person name="Chu W."/>
            <person name="Stover N.A."/>
            <person name="Gregory B.D."/>
            <person name="Nowacki M."/>
            <person name="Derisi J."/>
            <person name="Roy S.W."/>
            <person name="Marshall W.F."/>
            <person name="Sood P."/>
        </authorList>
    </citation>
    <scope>NUCLEOTIDE SEQUENCE [LARGE SCALE GENOMIC DNA]</scope>
    <source>
        <strain evidence="1">WM001</strain>
    </source>
</reference>
<proteinExistence type="predicted"/>
<organism evidence="1 2">
    <name type="scientific">Stentor coeruleus</name>
    <dbReference type="NCBI Taxonomy" id="5963"/>
    <lineage>
        <taxon>Eukaryota</taxon>
        <taxon>Sar</taxon>
        <taxon>Alveolata</taxon>
        <taxon>Ciliophora</taxon>
        <taxon>Postciliodesmatophora</taxon>
        <taxon>Heterotrichea</taxon>
        <taxon>Heterotrichida</taxon>
        <taxon>Stentoridae</taxon>
        <taxon>Stentor</taxon>
    </lineage>
</organism>
<accession>A0A1R2B8C3</accession>
<comment type="caution">
    <text evidence="1">The sequence shown here is derived from an EMBL/GenBank/DDBJ whole genome shotgun (WGS) entry which is preliminary data.</text>
</comment>
<dbReference type="EMBL" id="MPUH01000853">
    <property type="protein sequence ID" value="OMJ73029.1"/>
    <property type="molecule type" value="Genomic_DNA"/>
</dbReference>
<evidence type="ECO:0000313" key="2">
    <source>
        <dbReference type="Proteomes" id="UP000187209"/>
    </source>
</evidence>
<name>A0A1R2B8C3_9CILI</name>
<evidence type="ECO:0000313" key="1">
    <source>
        <dbReference type="EMBL" id="OMJ73029.1"/>
    </source>
</evidence>
<gene>
    <name evidence="1" type="ORF">SteCoe_28386</name>
</gene>
<keyword evidence="2" id="KW-1185">Reference proteome</keyword>